<reference evidence="4" key="1">
    <citation type="journal article" date="2019" name="Int. J. Syst. Evol. Microbiol.">
        <title>The Global Catalogue of Microorganisms (GCM) 10K type strain sequencing project: providing services to taxonomists for standard genome sequencing and annotation.</title>
        <authorList>
            <consortium name="The Broad Institute Genomics Platform"/>
            <consortium name="The Broad Institute Genome Sequencing Center for Infectious Disease"/>
            <person name="Wu L."/>
            <person name="Ma J."/>
        </authorList>
    </citation>
    <scope>NUCLEOTIDE SEQUENCE [LARGE SCALE GENOMIC DNA]</scope>
    <source>
        <strain evidence="4">CGMCC 1.15959</strain>
    </source>
</reference>
<evidence type="ECO:0000313" key="3">
    <source>
        <dbReference type="EMBL" id="GGE01012.1"/>
    </source>
</evidence>
<feature type="transmembrane region" description="Helical" evidence="2">
    <location>
        <begin position="207"/>
        <end position="226"/>
    </location>
</feature>
<accession>A0ABQ1S973</accession>
<feature type="transmembrane region" description="Helical" evidence="2">
    <location>
        <begin position="119"/>
        <end position="140"/>
    </location>
</feature>
<keyword evidence="2" id="KW-0472">Membrane</keyword>
<comment type="caution">
    <text evidence="3">The sequence shown here is derived from an EMBL/GenBank/DDBJ whole genome shotgun (WGS) entry which is preliminary data.</text>
</comment>
<gene>
    <name evidence="3" type="ORF">GCM10011515_20990</name>
</gene>
<dbReference type="EMBL" id="BMKL01000001">
    <property type="protein sequence ID" value="GGE01012.1"/>
    <property type="molecule type" value="Genomic_DNA"/>
</dbReference>
<feature type="transmembrane region" description="Helical" evidence="2">
    <location>
        <begin position="175"/>
        <end position="195"/>
    </location>
</feature>
<organism evidence="3 4">
    <name type="scientific">Tsuneonella deserti</name>
    <dbReference type="NCBI Taxonomy" id="2035528"/>
    <lineage>
        <taxon>Bacteria</taxon>
        <taxon>Pseudomonadati</taxon>
        <taxon>Pseudomonadota</taxon>
        <taxon>Alphaproteobacteria</taxon>
        <taxon>Sphingomonadales</taxon>
        <taxon>Erythrobacteraceae</taxon>
        <taxon>Tsuneonella</taxon>
    </lineage>
</organism>
<feature type="transmembrane region" description="Helical" evidence="2">
    <location>
        <begin position="84"/>
        <end position="107"/>
    </location>
</feature>
<feature type="transmembrane region" description="Helical" evidence="2">
    <location>
        <begin position="152"/>
        <end position="169"/>
    </location>
</feature>
<sequence>MATLAAPFDHDEPARQERFFAGLAIFMALVIVAGFLTNLLMGRSTFASPLRVHFHAIAFMGWTTIFVLQSWLATHGPLALHRKLGWIAVAWMGLMIAAGLMVIVAGLREGTAPFFFQPQHFLIANPLSILLFVGFTLAAVRMRHRTDWHARLHIGGMTMIMGPGFGRLLPMPLLIPYAFQAAAGASVIFPLIGMARDLRRSGKVHPAWWFCLAGLAVLIALPGLLAPTKFGDSLYRAVTAGSPGASVPGMAFAPPPPDGAQRPRRPS</sequence>
<dbReference type="Proteomes" id="UP000619041">
    <property type="component" value="Unassembled WGS sequence"/>
</dbReference>
<evidence type="ECO:0000256" key="1">
    <source>
        <dbReference type="SAM" id="MobiDB-lite"/>
    </source>
</evidence>
<keyword evidence="2" id="KW-1133">Transmembrane helix</keyword>
<evidence type="ECO:0008006" key="5">
    <source>
        <dbReference type="Google" id="ProtNLM"/>
    </source>
</evidence>
<proteinExistence type="predicted"/>
<feature type="region of interest" description="Disordered" evidence="1">
    <location>
        <begin position="245"/>
        <end position="267"/>
    </location>
</feature>
<name>A0ABQ1S973_9SPHN</name>
<evidence type="ECO:0000313" key="4">
    <source>
        <dbReference type="Proteomes" id="UP000619041"/>
    </source>
</evidence>
<dbReference type="RefSeq" id="WP_188645090.1">
    <property type="nucleotide sequence ID" value="NZ_BMKL01000001.1"/>
</dbReference>
<keyword evidence="2" id="KW-0812">Transmembrane</keyword>
<feature type="transmembrane region" description="Helical" evidence="2">
    <location>
        <begin position="52"/>
        <end position="72"/>
    </location>
</feature>
<keyword evidence="4" id="KW-1185">Reference proteome</keyword>
<protein>
    <recommendedName>
        <fullName evidence="5">NnrS protein</fullName>
    </recommendedName>
</protein>
<feature type="transmembrane region" description="Helical" evidence="2">
    <location>
        <begin position="20"/>
        <end position="40"/>
    </location>
</feature>
<evidence type="ECO:0000256" key="2">
    <source>
        <dbReference type="SAM" id="Phobius"/>
    </source>
</evidence>